<keyword evidence="1" id="KW-0812">Transmembrane</keyword>
<dbReference type="EMBL" id="KQ964948">
    <property type="protein sequence ID" value="KXN65200.1"/>
    <property type="molecule type" value="Genomic_DNA"/>
</dbReference>
<dbReference type="Proteomes" id="UP000070444">
    <property type="component" value="Unassembled WGS sequence"/>
</dbReference>
<organism evidence="2 3">
    <name type="scientific">Conidiobolus coronatus (strain ATCC 28846 / CBS 209.66 / NRRL 28638)</name>
    <name type="common">Delacroixia coronata</name>
    <dbReference type="NCBI Taxonomy" id="796925"/>
    <lineage>
        <taxon>Eukaryota</taxon>
        <taxon>Fungi</taxon>
        <taxon>Fungi incertae sedis</taxon>
        <taxon>Zoopagomycota</taxon>
        <taxon>Entomophthoromycotina</taxon>
        <taxon>Entomophthoromycetes</taxon>
        <taxon>Entomophthorales</taxon>
        <taxon>Ancylistaceae</taxon>
        <taxon>Conidiobolus</taxon>
    </lineage>
</organism>
<sequence>MKFFNKSNIPALTLLMVSRSSALDGLPELGAAVVSAYGPGIVLSGLAVGLTAIIGPLTAAALIEAFRDKHLVEKKIMEERLEEGGALICHESGMSKDGFKRINNEFKGYFVKRPEEIDNFIKTYRKNGVNYIDSCWVTIYSNKTEFNYWFQADWLDCRMYSVEKGKDPKQYIKDVGDFETCKKLAV</sequence>
<evidence type="ECO:0000256" key="1">
    <source>
        <dbReference type="SAM" id="Phobius"/>
    </source>
</evidence>
<proteinExistence type="predicted"/>
<keyword evidence="1" id="KW-0472">Membrane</keyword>
<accession>A0A137NR84</accession>
<protein>
    <submittedName>
        <fullName evidence="2">Uncharacterized protein</fullName>
    </submittedName>
</protein>
<dbReference type="AlphaFoldDB" id="A0A137NR84"/>
<feature type="transmembrane region" description="Helical" evidence="1">
    <location>
        <begin position="46"/>
        <end position="66"/>
    </location>
</feature>
<evidence type="ECO:0000313" key="3">
    <source>
        <dbReference type="Proteomes" id="UP000070444"/>
    </source>
</evidence>
<keyword evidence="3" id="KW-1185">Reference proteome</keyword>
<gene>
    <name evidence="2" type="ORF">CONCODRAFT_74416</name>
</gene>
<evidence type="ECO:0000313" key="2">
    <source>
        <dbReference type="EMBL" id="KXN65200.1"/>
    </source>
</evidence>
<keyword evidence="1" id="KW-1133">Transmembrane helix</keyword>
<reference evidence="2 3" key="1">
    <citation type="journal article" date="2015" name="Genome Biol. Evol.">
        <title>Phylogenomic analyses indicate that early fungi evolved digesting cell walls of algal ancestors of land plants.</title>
        <authorList>
            <person name="Chang Y."/>
            <person name="Wang S."/>
            <person name="Sekimoto S."/>
            <person name="Aerts A.L."/>
            <person name="Choi C."/>
            <person name="Clum A."/>
            <person name="LaButti K.M."/>
            <person name="Lindquist E.A."/>
            <person name="Yee Ngan C."/>
            <person name="Ohm R.A."/>
            <person name="Salamov A.A."/>
            <person name="Grigoriev I.V."/>
            <person name="Spatafora J.W."/>
            <person name="Berbee M.L."/>
        </authorList>
    </citation>
    <scope>NUCLEOTIDE SEQUENCE [LARGE SCALE GENOMIC DNA]</scope>
    <source>
        <strain evidence="2 3">NRRL 28638</strain>
    </source>
</reference>
<name>A0A137NR84_CONC2</name>